<sequence length="216" mass="24594">MEIAIFFTSPMPKLVLEKTNLIIVGAWNNAIIQPNWLSQYFPELIKEKEIPAEFVAGPTTFFRFIFNEFICEPRKGSLIFTPKKEGDAIFSFISQLALGIYDKLPHTPILAVGHNFVFHLEDKEHFALENELGGQKRNIYKGIVDQEVDFMQIKHTFSFPTNQLNLIYDLKASNKSLAMNYHYAVSKKDTVTSAINELKNNYLASIGKCKKLILGG</sequence>
<proteinExistence type="predicted"/>
<accession>A0A1F7FGP1</accession>
<reference evidence="1 2" key="1">
    <citation type="journal article" date="2016" name="Nat. Commun.">
        <title>Thousands of microbial genomes shed light on interconnected biogeochemical processes in an aquifer system.</title>
        <authorList>
            <person name="Anantharaman K."/>
            <person name="Brown C.T."/>
            <person name="Hug L.A."/>
            <person name="Sharon I."/>
            <person name="Castelle C.J."/>
            <person name="Probst A.J."/>
            <person name="Thomas B.C."/>
            <person name="Singh A."/>
            <person name="Wilkins M.J."/>
            <person name="Karaoz U."/>
            <person name="Brodie E.L."/>
            <person name="Williams K.H."/>
            <person name="Hubbard S.S."/>
            <person name="Banfield J.F."/>
        </authorList>
    </citation>
    <scope>NUCLEOTIDE SEQUENCE [LARGE SCALE GENOMIC DNA]</scope>
</reference>
<dbReference type="AlphaFoldDB" id="A0A1F7FGP1"/>
<protein>
    <submittedName>
        <fullName evidence="1">Uncharacterized protein</fullName>
    </submittedName>
</protein>
<evidence type="ECO:0000313" key="2">
    <source>
        <dbReference type="Proteomes" id="UP000179243"/>
    </source>
</evidence>
<dbReference type="EMBL" id="MFYX01000046">
    <property type="protein sequence ID" value="OGK05864.1"/>
    <property type="molecule type" value="Genomic_DNA"/>
</dbReference>
<gene>
    <name evidence="1" type="ORF">A2519_04230</name>
</gene>
<dbReference type="Proteomes" id="UP000179243">
    <property type="component" value="Unassembled WGS sequence"/>
</dbReference>
<comment type="caution">
    <text evidence="1">The sequence shown here is derived from an EMBL/GenBank/DDBJ whole genome shotgun (WGS) entry which is preliminary data.</text>
</comment>
<organism evidence="1 2">
    <name type="scientific">Candidatus Raymondbacteria bacterium RIFOXYD12_FULL_49_13</name>
    <dbReference type="NCBI Taxonomy" id="1817890"/>
    <lineage>
        <taxon>Bacteria</taxon>
        <taxon>Raymondiibacteriota</taxon>
    </lineage>
</organism>
<evidence type="ECO:0000313" key="1">
    <source>
        <dbReference type="EMBL" id="OGK05864.1"/>
    </source>
</evidence>
<name>A0A1F7FGP1_UNCRA</name>